<comment type="caution">
    <text evidence="6">The sequence shown here is derived from an EMBL/GenBank/DDBJ whole genome shotgun (WGS) entry which is preliminary data.</text>
</comment>
<dbReference type="GO" id="GO:0106026">
    <property type="term" value="F:Gly-tRNA(Ala) deacylase activity"/>
    <property type="evidence" value="ECO:0007669"/>
    <property type="project" value="RHEA"/>
</dbReference>
<keyword evidence="5" id="KW-0963">Cytoplasm</keyword>
<dbReference type="PANTHER" id="PTHR10472:SF5">
    <property type="entry name" value="D-AMINOACYL-TRNA DEACYLASE 1"/>
    <property type="match status" value="1"/>
</dbReference>
<protein>
    <recommendedName>
        <fullName evidence="2 5">D-aminoacyl-tRNA deacylase</fullName>
        <ecNumber evidence="2 5">3.1.1.96</ecNumber>
    </recommendedName>
</protein>
<keyword evidence="5" id="KW-0820">tRNA-binding</keyword>
<comment type="catalytic activity">
    <reaction evidence="3">
        <text>glycyl-tRNA(Ala) + H2O = tRNA(Ala) + glycine + H(+)</text>
        <dbReference type="Rhea" id="RHEA:53744"/>
        <dbReference type="Rhea" id="RHEA-COMP:9657"/>
        <dbReference type="Rhea" id="RHEA-COMP:13640"/>
        <dbReference type="ChEBI" id="CHEBI:15377"/>
        <dbReference type="ChEBI" id="CHEBI:15378"/>
        <dbReference type="ChEBI" id="CHEBI:57305"/>
        <dbReference type="ChEBI" id="CHEBI:78442"/>
        <dbReference type="ChEBI" id="CHEBI:78522"/>
        <dbReference type="EC" id="3.1.1.96"/>
    </reaction>
</comment>
<evidence type="ECO:0000256" key="3">
    <source>
        <dbReference type="ARBA" id="ARBA00047676"/>
    </source>
</evidence>
<dbReference type="STRING" id="69332.A0A388KT26"/>
<sequence length="181" mass="20056">MRAVVQRVLSAKVEVEGRIVSEIGPGLCVLVGIFEGDSDVDSDYMCRKILNMRLFMDDNKGRAWDQSVMQKKHEVLLVSQFTLYGFLQGNKPDFHLAMPPQKARTFYQTFVEKVGKAFDPSKVKDGIFGAMMKVQLVNDGPVTMLLDSRKKASDMATEPIGEERSGVANDVVGVAKKLGPQ</sequence>
<dbReference type="SUPFAM" id="SSF69500">
    <property type="entry name" value="DTD-like"/>
    <property type="match status" value="1"/>
</dbReference>
<dbReference type="GO" id="GO:0051500">
    <property type="term" value="F:D-tyrosyl-tRNA(Tyr) deacylase activity"/>
    <property type="evidence" value="ECO:0007669"/>
    <property type="project" value="TreeGrafter"/>
</dbReference>
<dbReference type="Gene3D" id="3.50.80.10">
    <property type="entry name" value="D-tyrosyl-tRNA(Tyr) deacylase"/>
    <property type="match status" value="1"/>
</dbReference>
<dbReference type="NCBIfam" id="TIGR00256">
    <property type="entry name" value="D-aminoacyl-tRNA deacylase"/>
    <property type="match status" value="1"/>
</dbReference>
<accession>A0A388KT26</accession>
<reference evidence="6 7" key="1">
    <citation type="journal article" date="2018" name="Cell">
        <title>The Chara Genome: Secondary Complexity and Implications for Plant Terrestrialization.</title>
        <authorList>
            <person name="Nishiyama T."/>
            <person name="Sakayama H."/>
            <person name="Vries J.D."/>
            <person name="Buschmann H."/>
            <person name="Saint-Marcoux D."/>
            <person name="Ullrich K.K."/>
            <person name="Haas F.B."/>
            <person name="Vanderstraeten L."/>
            <person name="Becker D."/>
            <person name="Lang D."/>
            <person name="Vosolsobe S."/>
            <person name="Rombauts S."/>
            <person name="Wilhelmsson P.K.I."/>
            <person name="Janitza P."/>
            <person name="Kern R."/>
            <person name="Heyl A."/>
            <person name="Rumpler F."/>
            <person name="Villalobos L.I.A.C."/>
            <person name="Clay J.M."/>
            <person name="Skokan R."/>
            <person name="Toyoda A."/>
            <person name="Suzuki Y."/>
            <person name="Kagoshima H."/>
            <person name="Schijlen E."/>
            <person name="Tajeshwar N."/>
            <person name="Catarino B."/>
            <person name="Hetherington A.J."/>
            <person name="Saltykova A."/>
            <person name="Bonnot C."/>
            <person name="Breuninger H."/>
            <person name="Symeonidi A."/>
            <person name="Radhakrishnan G.V."/>
            <person name="Van Nieuwerburgh F."/>
            <person name="Deforce D."/>
            <person name="Chang C."/>
            <person name="Karol K.G."/>
            <person name="Hedrich R."/>
            <person name="Ulvskov P."/>
            <person name="Glockner G."/>
            <person name="Delwiche C.F."/>
            <person name="Petrasek J."/>
            <person name="Van de Peer Y."/>
            <person name="Friml J."/>
            <person name="Beilby M."/>
            <person name="Dolan L."/>
            <person name="Kohara Y."/>
            <person name="Sugano S."/>
            <person name="Fujiyama A."/>
            <person name="Delaux P.-M."/>
            <person name="Quint M."/>
            <person name="TheiBen G."/>
            <person name="Hagemann M."/>
            <person name="Harholt J."/>
            <person name="Dunand C."/>
            <person name="Zachgo S."/>
            <person name="Langdale J."/>
            <person name="Maumus F."/>
            <person name="Straeten D.V.D."/>
            <person name="Gould S.B."/>
            <person name="Rensing S.A."/>
        </authorList>
    </citation>
    <scope>NUCLEOTIDE SEQUENCE [LARGE SCALE GENOMIC DNA]</scope>
    <source>
        <strain evidence="6 7">S276</strain>
    </source>
</reference>
<dbReference type="Pfam" id="PF02580">
    <property type="entry name" value="Tyr_Deacylase"/>
    <property type="match status" value="1"/>
</dbReference>
<dbReference type="EC" id="3.1.1.96" evidence="2 5"/>
<dbReference type="EMBL" id="BFEA01000178">
    <property type="protein sequence ID" value="GBG73196.1"/>
    <property type="molecule type" value="Genomic_DNA"/>
</dbReference>
<dbReference type="HAMAP" id="MF_00518">
    <property type="entry name" value="Deacylase_Dtd"/>
    <property type="match status" value="1"/>
</dbReference>
<dbReference type="FunFam" id="3.50.80.10:FF:000001">
    <property type="entry name" value="D-aminoacyl-tRNA deacylase"/>
    <property type="match status" value="1"/>
</dbReference>
<comment type="similarity">
    <text evidence="1 5">Belongs to the DTD family.</text>
</comment>
<comment type="subcellular location">
    <subcellularLocation>
        <location evidence="5">Cytoplasm</location>
    </subcellularLocation>
</comment>
<keyword evidence="5" id="KW-0378">Hydrolase</keyword>
<evidence type="ECO:0000256" key="2">
    <source>
        <dbReference type="ARBA" id="ARBA00013056"/>
    </source>
</evidence>
<keyword evidence="7" id="KW-1185">Reference proteome</keyword>
<organism evidence="6 7">
    <name type="scientific">Chara braunii</name>
    <name type="common">Braun's stonewort</name>
    <dbReference type="NCBI Taxonomy" id="69332"/>
    <lineage>
        <taxon>Eukaryota</taxon>
        <taxon>Viridiplantae</taxon>
        <taxon>Streptophyta</taxon>
        <taxon>Charophyceae</taxon>
        <taxon>Charales</taxon>
        <taxon>Characeae</taxon>
        <taxon>Chara</taxon>
    </lineage>
</organism>
<comment type="catalytic activity">
    <reaction evidence="4">
        <text>a D-aminoacyl-tRNA + H2O = a tRNA + a D-alpha-amino acid + H(+)</text>
        <dbReference type="Rhea" id="RHEA:13953"/>
        <dbReference type="Rhea" id="RHEA-COMP:10123"/>
        <dbReference type="Rhea" id="RHEA-COMP:10124"/>
        <dbReference type="ChEBI" id="CHEBI:15377"/>
        <dbReference type="ChEBI" id="CHEBI:15378"/>
        <dbReference type="ChEBI" id="CHEBI:59871"/>
        <dbReference type="ChEBI" id="CHEBI:78442"/>
        <dbReference type="ChEBI" id="CHEBI:79333"/>
        <dbReference type="EC" id="3.1.1.96"/>
    </reaction>
</comment>
<dbReference type="Proteomes" id="UP000265515">
    <property type="component" value="Unassembled WGS sequence"/>
</dbReference>
<dbReference type="OMA" id="VFGADMK"/>
<evidence type="ECO:0000313" key="6">
    <source>
        <dbReference type="EMBL" id="GBG73196.1"/>
    </source>
</evidence>
<proteinExistence type="inferred from homology"/>
<name>A0A388KT26_CHABU</name>
<dbReference type="GO" id="GO:0000049">
    <property type="term" value="F:tRNA binding"/>
    <property type="evidence" value="ECO:0007669"/>
    <property type="project" value="UniProtKB-KW"/>
</dbReference>
<dbReference type="GO" id="GO:0005737">
    <property type="term" value="C:cytoplasm"/>
    <property type="evidence" value="ECO:0007669"/>
    <property type="project" value="UniProtKB-SubCell"/>
</dbReference>
<dbReference type="PANTHER" id="PTHR10472">
    <property type="entry name" value="D-TYROSYL-TRNA TYR DEACYLASE"/>
    <property type="match status" value="1"/>
</dbReference>
<evidence type="ECO:0000256" key="4">
    <source>
        <dbReference type="ARBA" id="ARBA00048018"/>
    </source>
</evidence>
<dbReference type="AlphaFoldDB" id="A0A388KT26"/>
<evidence type="ECO:0000313" key="7">
    <source>
        <dbReference type="Proteomes" id="UP000265515"/>
    </source>
</evidence>
<dbReference type="InterPro" id="IPR023509">
    <property type="entry name" value="DTD-like_sf"/>
</dbReference>
<evidence type="ECO:0000256" key="1">
    <source>
        <dbReference type="ARBA" id="ARBA00009673"/>
    </source>
</evidence>
<dbReference type="OrthoDB" id="275783at2759"/>
<keyword evidence="5" id="KW-0694">RNA-binding</keyword>
<dbReference type="Gramene" id="GBG73196">
    <property type="protein sequence ID" value="GBG73196"/>
    <property type="gene ID" value="CBR_g12914"/>
</dbReference>
<evidence type="ECO:0000256" key="5">
    <source>
        <dbReference type="RuleBase" id="RU003470"/>
    </source>
</evidence>
<dbReference type="InterPro" id="IPR003732">
    <property type="entry name" value="Daa-tRNA_deacyls_DTD"/>
</dbReference>
<gene>
    <name evidence="6" type="ORF">CBR_g12914</name>
</gene>